<organism evidence="2 3">
    <name type="scientific">Paludisphaera mucosa</name>
    <dbReference type="NCBI Taxonomy" id="3030827"/>
    <lineage>
        <taxon>Bacteria</taxon>
        <taxon>Pseudomonadati</taxon>
        <taxon>Planctomycetota</taxon>
        <taxon>Planctomycetia</taxon>
        <taxon>Isosphaerales</taxon>
        <taxon>Isosphaeraceae</taxon>
        <taxon>Paludisphaera</taxon>
    </lineage>
</organism>
<evidence type="ECO:0000256" key="1">
    <source>
        <dbReference type="SAM" id="SignalP"/>
    </source>
</evidence>
<evidence type="ECO:0000313" key="3">
    <source>
        <dbReference type="Proteomes" id="UP001216907"/>
    </source>
</evidence>
<proteinExistence type="predicted"/>
<reference evidence="2 3" key="1">
    <citation type="submission" date="2023-03" db="EMBL/GenBank/DDBJ databases">
        <title>Paludisphaera mucosa sp. nov. a novel planctomycete from northern fen.</title>
        <authorList>
            <person name="Ivanova A."/>
        </authorList>
    </citation>
    <scope>NUCLEOTIDE SEQUENCE [LARGE SCALE GENOMIC DNA]</scope>
    <source>
        <strain evidence="2 3">Pla2</strain>
    </source>
</reference>
<dbReference type="PANTHER" id="PTHR33321">
    <property type="match status" value="1"/>
</dbReference>
<feature type="chain" id="PRO_5046980787" evidence="1">
    <location>
        <begin position="19"/>
        <end position="348"/>
    </location>
</feature>
<protein>
    <submittedName>
        <fullName evidence="2">Basic secretory protein-like protein</fullName>
    </submittedName>
</protein>
<comment type="caution">
    <text evidence="2">The sequence shown here is derived from an EMBL/GenBank/DDBJ whole genome shotgun (WGS) entry which is preliminary data.</text>
</comment>
<dbReference type="Pfam" id="PF04450">
    <property type="entry name" value="BSP"/>
    <property type="match status" value="1"/>
</dbReference>
<sequence length="348" mass="37980">MHRLAPLLSWIIILPASASGGDPVAAVVDSTLGTAGDRIRQYAFDGDDATSYATSATPGENDSVSLVFDEPVLVKSVEVRTGGPDGAGRLDVGSLEGSSDGKSFERLAGFGDGLAKAEPGRALRAIRVLPGKDAKGPLAVREIVVDSEPALKRFAYPVEVVVDEVDAPAMRGWAENAAKACERSYGLINEALRSDGFRAARVIRLSLKDGIDVPAFASGNRITGSVKWFQDHPDDVGAMIHETTHVVQRYRGRGNPGWLVEGVADYVRFILYEPQNIGGLNPRTARYDQSYRVTARFLDYINRKYDKEFVLKLNRAMRRGDYSDDLFKESTGKSKAELGEEWRATLQK</sequence>
<dbReference type="Proteomes" id="UP001216907">
    <property type="component" value="Unassembled WGS sequence"/>
</dbReference>
<evidence type="ECO:0000313" key="2">
    <source>
        <dbReference type="EMBL" id="MDG3004456.1"/>
    </source>
</evidence>
<name>A0ABT6FA38_9BACT</name>
<dbReference type="Gene3D" id="2.60.120.260">
    <property type="entry name" value="Galactose-binding domain-like"/>
    <property type="match status" value="1"/>
</dbReference>
<dbReference type="InterPro" id="IPR007541">
    <property type="entry name" value="Uncharacterised_BSP"/>
</dbReference>
<dbReference type="PANTHER" id="PTHR33321:SF12">
    <property type="entry name" value="PLANT BASIC SECRETORY PROTEIN (BSP) FAMILY PROTEIN"/>
    <property type="match status" value="1"/>
</dbReference>
<feature type="signal peptide" evidence="1">
    <location>
        <begin position="1"/>
        <end position="18"/>
    </location>
</feature>
<dbReference type="EMBL" id="JARRAG010000002">
    <property type="protein sequence ID" value="MDG3004456.1"/>
    <property type="molecule type" value="Genomic_DNA"/>
</dbReference>
<dbReference type="RefSeq" id="WP_277860813.1">
    <property type="nucleotide sequence ID" value="NZ_JARRAG010000002.1"/>
</dbReference>
<accession>A0ABT6FA38</accession>
<keyword evidence="3" id="KW-1185">Reference proteome</keyword>
<gene>
    <name evidence="2" type="ORF">PZE19_11780</name>
</gene>
<keyword evidence="1" id="KW-0732">Signal</keyword>